<dbReference type="SUPFAM" id="SSF89796">
    <property type="entry name" value="CoA-transferase family III (CaiB/BaiF)"/>
    <property type="match status" value="1"/>
</dbReference>
<dbReference type="InterPro" id="IPR003673">
    <property type="entry name" value="CoA-Trfase_fam_III"/>
</dbReference>
<organism evidence="3 4">
    <name type="scientific">Pollutimonas bauzanensis</name>
    <dbReference type="NCBI Taxonomy" id="658167"/>
    <lineage>
        <taxon>Bacteria</taxon>
        <taxon>Pseudomonadati</taxon>
        <taxon>Pseudomonadota</taxon>
        <taxon>Betaproteobacteria</taxon>
        <taxon>Burkholderiales</taxon>
        <taxon>Alcaligenaceae</taxon>
        <taxon>Pollutimonas</taxon>
    </lineage>
</organism>
<keyword evidence="1 3" id="KW-0808">Transferase</keyword>
<keyword evidence="4" id="KW-1185">Reference proteome</keyword>
<dbReference type="Gene3D" id="3.30.1540.10">
    <property type="entry name" value="formyl-coa transferase, domain 3"/>
    <property type="match status" value="1"/>
</dbReference>
<accession>A0A1M5Z9C1</accession>
<dbReference type="PANTHER" id="PTHR48207">
    <property type="entry name" value="SUCCINATE--HYDROXYMETHYLGLUTARATE COA-TRANSFERASE"/>
    <property type="match status" value="1"/>
</dbReference>
<dbReference type="OrthoDB" id="5294844at2"/>
<feature type="region of interest" description="Disordered" evidence="2">
    <location>
        <begin position="1"/>
        <end position="22"/>
    </location>
</feature>
<evidence type="ECO:0000256" key="2">
    <source>
        <dbReference type="SAM" id="MobiDB-lite"/>
    </source>
</evidence>
<name>A0A1M5Z9C1_9BURK</name>
<protein>
    <submittedName>
        <fullName evidence="3">Crotonobetainyl-CoA:carnitine CoA-transferase CaiB</fullName>
    </submittedName>
</protein>
<dbReference type="EMBL" id="FQXE01000013">
    <property type="protein sequence ID" value="SHI20782.1"/>
    <property type="molecule type" value="Genomic_DNA"/>
</dbReference>
<dbReference type="Proteomes" id="UP000184226">
    <property type="component" value="Unassembled WGS sequence"/>
</dbReference>
<proteinExistence type="predicted"/>
<dbReference type="Gene3D" id="3.40.50.10540">
    <property type="entry name" value="Crotonobetainyl-coa:carnitine coa-transferase, domain 1"/>
    <property type="match status" value="1"/>
</dbReference>
<evidence type="ECO:0000313" key="4">
    <source>
        <dbReference type="Proteomes" id="UP000184226"/>
    </source>
</evidence>
<dbReference type="InterPro" id="IPR044855">
    <property type="entry name" value="CoA-Trfase_III_dom3_sf"/>
</dbReference>
<gene>
    <name evidence="3" type="ORF">SAMN04488135_11345</name>
</gene>
<sequence>MKPQTSSFDKTGDTHPPAGGPLSGVRVLDLTSIAMGPLATQMLGDMGADVIKVESPQGDAFRYSAGGRSPGMSSTFLNFNRNKRSVVLDLKDAKGVDELLSMVKLADVLVHSLRPKAMRKLRLDYDRLQALNQRLVYCGAYGFSEKGPYAGRAAYDDIIQAMSGMASIQADPRSGEPAYVKSIIADKISGLTVVNAIVMALFERELSGMGQAIEVPMFETMAAFNLLEHMTGEVFSPPNGEMGYARLLSTQRRPYRTSNGHIALMPYTTRQWRRFFTVAGHPEISDQERVTDAAVRNREIDALYELLARIVAAKSTEQWLALLADEDIPHAAVNTLPDLLDDEHLRAVGLFQPVRHETEGDMKALGIPVAFSRTPGSIRRLAPALGSHSSAEVLASWNVHG</sequence>
<reference evidence="3 4" key="1">
    <citation type="submission" date="2016-11" db="EMBL/GenBank/DDBJ databases">
        <authorList>
            <person name="Jaros S."/>
            <person name="Januszkiewicz K."/>
            <person name="Wedrychowicz H."/>
        </authorList>
    </citation>
    <scope>NUCLEOTIDE SEQUENCE [LARGE SCALE GENOMIC DNA]</scope>
    <source>
        <strain evidence="3 4">CGMCC 1.10190</strain>
    </source>
</reference>
<dbReference type="RefSeq" id="WP_073107076.1">
    <property type="nucleotide sequence ID" value="NZ_FQXE01000013.1"/>
</dbReference>
<dbReference type="Pfam" id="PF02515">
    <property type="entry name" value="CoA_transf_3"/>
    <property type="match status" value="1"/>
</dbReference>
<dbReference type="GO" id="GO:0008410">
    <property type="term" value="F:CoA-transferase activity"/>
    <property type="evidence" value="ECO:0007669"/>
    <property type="project" value="TreeGrafter"/>
</dbReference>
<dbReference type="PANTHER" id="PTHR48207:SF4">
    <property type="entry name" value="BLL6097 PROTEIN"/>
    <property type="match status" value="1"/>
</dbReference>
<evidence type="ECO:0000256" key="1">
    <source>
        <dbReference type="ARBA" id="ARBA00022679"/>
    </source>
</evidence>
<evidence type="ECO:0000313" key="3">
    <source>
        <dbReference type="EMBL" id="SHI20782.1"/>
    </source>
</evidence>
<dbReference type="InterPro" id="IPR050483">
    <property type="entry name" value="CoA-transferase_III_domain"/>
</dbReference>
<dbReference type="AlphaFoldDB" id="A0A1M5Z9C1"/>
<dbReference type="InterPro" id="IPR023606">
    <property type="entry name" value="CoA-Trfase_III_dom_1_sf"/>
</dbReference>